<dbReference type="Gene3D" id="1.10.10.60">
    <property type="entry name" value="Homeodomain-like"/>
    <property type="match status" value="1"/>
</dbReference>
<dbReference type="Pfam" id="PF17932">
    <property type="entry name" value="TetR_C_24"/>
    <property type="match status" value="1"/>
</dbReference>
<evidence type="ECO:0000256" key="1">
    <source>
        <dbReference type="ARBA" id="ARBA00022491"/>
    </source>
</evidence>
<dbReference type="InterPro" id="IPR050109">
    <property type="entry name" value="HTH-type_TetR-like_transc_reg"/>
</dbReference>
<sequence>MTESTTKKPRKRPGNGAGSARRAELLEIAARLFATRGYSQTTVRDIADEAGILSGSLYHHFSSKETMLEEILRGFMDGLLERFHEIVAGAATPREALDGLVRYSFTAIHEQQAAVSLYQNEIALLSRLPDFDFVEENSRRVEAIWIAVLEEGRRTGDFREDLQPALVYRFVRDAVWSSVRWYNPDGTMRHDTLAEQCLLLLHTGLLAG</sequence>
<dbReference type="PROSITE" id="PS50977">
    <property type="entry name" value="HTH_TETR_2"/>
    <property type="match status" value="1"/>
</dbReference>
<protein>
    <submittedName>
        <fullName evidence="7">TetR family transcriptional regulator KstR2</fullName>
    </submittedName>
</protein>
<evidence type="ECO:0000256" key="2">
    <source>
        <dbReference type="ARBA" id="ARBA00023015"/>
    </source>
</evidence>
<gene>
    <name evidence="7" type="primary">kstR2</name>
    <name evidence="7" type="ORF">GCM10009676_05470</name>
</gene>
<feature type="domain" description="HTH tetR-type" evidence="6">
    <location>
        <begin position="19"/>
        <end position="79"/>
    </location>
</feature>
<comment type="caution">
    <text evidence="7">The sequence shown here is derived from an EMBL/GenBank/DDBJ whole genome shotgun (WGS) entry which is preliminary data.</text>
</comment>
<dbReference type="SUPFAM" id="SSF48498">
    <property type="entry name" value="Tetracyclin repressor-like, C-terminal domain"/>
    <property type="match status" value="1"/>
</dbReference>
<dbReference type="InterPro" id="IPR041490">
    <property type="entry name" value="KstR2_TetR_C"/>
</dbReference>
<keyword evidence="4" id="KW-0804">Transcription</keyword>
<proteinExistence type="predicted"/>
<reference evidence="8" key="1">
    <citation type="journal article" date="2019" name="Int. J. Syst. Evol. Microbiol.">
        <title>The Global Catalogue of Microorganisms (GCM) 10K type strain sequencing project: providing services to taxonomists for standard genome sequencing and annotation.</title>
        <authorList>
            <consortium name="The Broad Institute Genomics Platform"/>
            <consortium name="The Broad Institute Genome Sequencing Center for Infectious Disease"/>
            <person name="Wu L."/>
            <person name="Ma J."/>
        </authorList>
    </citation>
    <scope>NUCLEOTIDE SEQUENCE [LARGE SCALE GENOMIC DNA]</scope>
    <source>
        <strain evidence="8">JCM 13023</strain>
    </source>
</reference>
<dbReference type="Proteomes" id="UP001500653">
    <property type="component" value="Unassembled WGS sequence"/>
</dbReference>
<dbReference type="PRINTS" id="PR00455">
    <property type="entry name" value="HTHTETR"/>
</dbReference>
<evidence type="ECO:0000313" key="7">
    <source>
        <dbReference type="EMBL" id="GAA1226383.1"/>
    </source>
</evidence>
<evidence type="ECO:0000256" key="3">
    <source>
        <dbReference type="ARBA" id="ARBA00023125"/>
    </source>
</evidence>
<keyword evidence="3 5" id="KW-0238">DNA-binding</keyword>
<accession>A0ABP4GIW7</accession>
<dbReference type="Gene3D" id="1.10.357.10">
    <property type="entry name" value="Tetracycline Repressor, domain 2"/>
    <property type="match status" value="1"/>
</dbReference>
<evidence type="ECO:0000256" key="5">
    <source>
        <dbReference type="PROSITE-ProRule" id="PRU00335"/>
    </source>
</evidence>
<dbReference type="PANTHER" id="PTHR30055">
    <property type="entry name" value="HTH-TYPE TRANSCRIPTIONAL REGULATOR RUTR"/>
    <property type="match status" value="1"/>
</dbReference>
<dbReference type="Pfam" id="PF00440">
    <property type="entry name" value="TetR_N"/>
    <property type="match status" value="1"/>
</dbReference>
<dbReference type="InterPro" id="IPR001647">
    <property type="entry name" value="HTH_TetR"/>
</dbReference>
<evidence type="ECO:0000313" key="8">
    <source>
        <dbReference type="Proteomes" id="UP001500653"/>
    </source>
</evidence>
<dbReference type="InterPro" id="IPR009057">
    <property type="entry name" value="Homeodomain-like_sf"/>
</dbReference>
<feature type="DNA-binding region" description="H-T-H motif" evidence="5">
    <location>
        <begin position="42"/>
        <end position="61"/>
    </location>
</feature>
<keyword evidence="2" id="KW-0805">Transcription regulation</keyword>
<evidence type="ECO:0000259" key="6">
    <source>
        <dbReference type="PROSITE" id="PS50977"/>
    </source>
</evidence>
<dbReference type="EMBL" id="BAAALN010000002">
    <property type="protein sequence ID" value="GAA1226383.1"/>
    <property type="molecule type" value="Genomic_DNA"/>
</dbReference>
<organism evidence="7 8">
    <name type="scientific">Prauserella halophila</name>
    <dbReference type="NCBI Taxonomy" id="185641"/>
    <lineage>
        <taxon>Bacteria</taxon>
        <taxon>Bacillati</taxon>
        <taxon>Actinomycetota</taxon>
        <taxon>Actinomycetes</taxon>
        <taxon>Pseudonocardiales</taxon>
        <taxon>Pseudonocardiaceae</taxon>
        <taxon>Prauserella</taxon>
    </lineage>
</organism>
<evidence type="ECO:0000256" key="4">
    <source>
        <dbReference type="ARBA" id="ARBA00023163"/>
    </source>
</evidence>
<dbReference type="InterPro" id="IPR036271">
    <property type="entry name" value="Tet_transcr_reg_TetR-rel_C_sf"/>
</dbReference>
<dbReference type="PANTHER" id="PTHR30055:SF175">
    <property type="entry name" value="HTH-TYPE TRANSCRIPTIONAL REPRESSOR KSTR2"/>
    <property type="match status" value="1"/>
</dbReference>
<dbReference type="RefSeq" id="WP_253864910.1">
    <property type="nucleotide sequence ID" value="NZ_BAAALN010000002.1"/>
</dbReference>
<dbReference type="SUPFAM" id="SSF46689">
    <property type="entry name" value="Homeodomain-like"/>
    <property type="match status" value="1"/>
</dbReference>
<keyword evidence="8" id="KW-1185">Reference proteome</keyword>
<keyword evidence="1" id="KW-0678">Repressor</keyword>
<name>A0ABP4GIW7_9PSEU</name>